<keyword evidence="2" id="KW-1185">Reference proteome</keyword>
<organism evidence="1 2">
    <name type="scientific">Laodelphax striatellus</name>
    <name type="common">Small brown planthopper</name>
    <name type="synonym">Delphax striatella</name>
    <dbReference type="NCBI Taxonomy" id="195883"/>
    <lineage>
        <taxon>Eukaryota</taxon>
        <taxon>Metazoa</taxon>
        <taxon>Ecdysozoa</taxon>
        <taxon>Arthropoda</taxon>
        <taxon>Hexapoda</taxon>
        <taxon>Insecta</taxon>
        <taxon>Pterygota</taxon>
        <taxon>Neoptera</taxon>
        <taxon>Paraneoptera</taxon>
        <taxon>Hemiptera</taxon>
        <taxon>Auchenorrhyncha</taxon>
        <taxon>Fulgoroidea</taxon>
        <taxon>Delphacidae</taxon>
        <taxon>Criomorphinae</taxon>
        <taxon>Laodelphax</taxon>
    </lineage>
</organism>
<dbReference type="InParanoid" id="A0A482WLV8"/>
<dbReference type="OrthoDB" id="10259713at2759"/>
<name>A0A482WLV8_LAOST</name>
<protein>
    <submittedName>
        <fullName evidence="1">Uncharacterized protein</fullName>
    </submittedName>
</protein>
<gene>
    <name evidence="1" type="ORF">LSTR_LSTR016861</name>
</gene>
<dbReference type="AlphaFoldDB" id="A0A482WLV8"/>
<evidence type="ECO:0000313" key="1">
    <source>
        <dbReference type="EMBL" id="RZF34458.1"/>
    </source>
</evidence>
<proteinExistence type="predicted"/>
<dbReference type="Proteomes" id="UP000291343">
    <property type="component" value="Unassembled WGS sequence"/>
</dbReference>
<dbReference type="EMBL" id="QKKF02031450">
    <property type="protein sequence ID" value="RZF34458.1"/>
    <property type="molecule type" value="Genomic_DNA"/>
</dbReference>
<reference evidence="1 2" key="1">
    <citation type="journal article" date="2017" name="Gigascience">
        <title>Genome sequence of the small brown planthopper, Laodelphax striatellus.</title>
        <authorList>
            <person name="Zhu J."/>
            <person name="Jiang F."/>
            <person name="Wang X."/>
            <person name="Yang P."/>
            <person name="Bao Y."/>
            <person name="Zhao W."/>
            <person name="Wang W."/>
            <person name="Lu H."/>
            <person name="Wang Q."/>
            <person name="Cui N."/>
            <person name="Li J."/>
            <person name="Chen X."/>
            <person name="Luo L."/>
            <person name="Yu J."/>
            <person name="Kang L."/>
            <person name="Cui F."/>
        </authorList>
    </citation>
    <scope>NUCLEOTIDE SEQUENCE [LARGE SCALE GENOMIC DNA]</scope>
    <source>
        <strain evidence="1">Lst14</strain>
    </source>
</reference>
<evidence type="ECO:0000313" key="2">
    <source>
        <dbReference type="Proteomes" id="UP000291343"/>
    </source>
</evidence>
<sequence>MFRIFTLGKLDSGGVTPERFVNDTTLKDLELKLGKMRLRCSSLKVSCSESEIAVRAEGRVGRDDNTLLIFDELTIKNRNQTKVIEDKNNQILKLKKVTGDKIINQRTAVIRQKTRQPKFWPQQLNL</sequence>
<accession>A0A482WLV8</accession>
<comment type="caution">
    <text evidence="1">The sequence shown here is derived from an EMBL/GenBank/DDBJ whole genome shotgun (WGS) entry which is preliminary data.</text>
</comment>